<evidence type="ECO:0000313" key="3">
    <source>
        <dbReference type="Proteomes" id="UP001303373"/>
    </source>
</evidence>
<feature type="transmembrane region" description="Helical" evidence="1">
    <location>
        <begin position="52"/>
        <end position="76"/>
    </location>
</feature>
<name>A0AAQ3M3F8_9PEZI</name>
<dbReference type="EMBL" id="CP138584">
    <property type="protein sequence ID" value="WPH00874.1"/>
    <property type="molecule type" value="Genomic_DNA"/>
</dbReference>
<dbReference type="Proteomes" id="UP001303373">
    <property type="component" value="Chromosome 5"/>
</dbReference>
<organism evidence="2 3">
    <name type="scientific">Acrodontium crateriforme</name>
    <dbReference type="NCBI Taxonomy" id="150365"/>
    <lineage>
        <taxon>Eukaryota</taxon>
        <taxon>Fungi</taxon>
        <taxon>Dikarya</taxon>
        <taxon>Ascomycota</taxon>
        <taxon>Pezizomycotina</taxon>
        <taxon>Dothideomycetes</taxon>
        <taxon>Dothideomycetidae</taxon>
        <taxon>Mycosphaerellales</taxon>
        <taxon>Teratosphaeriaceae</taxon>
        <taxon>Acrodontium</taxon>
    </lineage>
</organism>
<keyword evidence="1" id="KW-1133">Transmembrane helix</keyword>
<keyword evidence="1" id="KW-0472">Membrane</keyword>
<protein>
    <submittedName>
        <fullName evidence="2">Uncharacterized protein</fullName>
    </submittedName>
</protein>
<gene>
    <name evidence="2" type="ORF">R9X50_00370500</name>
</gene>
<evidence type="ECO:0000256" key="1">
    <source>
        <dbReference type="SAM" id="Phobius"/>
    </source>
</evidence>
<sequence length="96" mass="10801">MAVRDPLFWKRFSMAVHMDEETGKAKTFDSGSINEQDGWLARQQAKKKRRSVICWAFWFCFLVFVAGVVAVIIWLVHNGTLNTGNSANPNGGHMGD</sequence>
<keyword evidence="3" id="KW-1185">Reference proteome</keyword>
<proteinExistence type="predicted"/>
<accession>A0AAQ3M3F8</accession>
<reference evidence="2 3" key="1">
    <citation type="submission" date="2023-11" db="EMBL/GenBank/DDBJ databases">
        <title>An acidophilic fungus is an integral part of prey digestion in a carnivorous sundew plant.</title>
        <authorList>
            <person name="Tsai I.J."/>
        </authorList>
    </citation>
    <scope>NUCLEOTIDE SEQUENCE [LARGE SCALE GENOMIC DNA]</scope>
    <source>
        <strain evidence="2">169a</strain>
    </source>
</reference>
<dbReference type="AlphaFoldDB" id="A0AAQ3M3F8"/>
<keyword evidence="1" id="KW-0812">Transmembrane</keyword>
<evidence type="ECO:0000313" key="2">
    <source>
        <dbReference type="EMBL" id="WPH00874.1"/>
    </source>
</evidence>